<organism evidence="1 2">
    <name type="scientific">Catharanthus roseus</name>
    <name type="common">Madagascar periwinkle</name>
    <name type="synonym">Vinca rosea</name>
    <dbReference type="NCBI Taxonomy" id="4058"/>
    <lineage>
        <taxon>Eukaryota</taxon>
        <taxon>Viridiplantae</taxon>
        <taxon>Streptophyta</taxon>
        <taxon>Embryophyta</taxon>
        <taxon>Tracheophyta</taxon>
        <taxon>Spermatophyta</taxon>
        <taxon>Magnoliopsida</taxon>
        <taxon>eudicotyledons</taxon>
        <taxon>Gunneridae</taxon>
        <taxon>Pentapetalae</taxon>
        <taxon>asterids</taxon>
        <taxon>lamiids</taxon>
        <taxon>Gentianales</taxon>
        <taxon>Apocynaceae</taxon>
        <taxon>Rauvolfioideae</taxon>
        <taxon>Vinceae</taxon>
        <taxon>Catharanthinae</taxon>
        <taxon>Catharanthus</taxon>
    </lineage>
</organism>
<accession>A0ACC0CFJ4</accession>
<keyword evidence="2" id="KW-1185">Reference proteome</keyword>
<dbReference type="Proteomes" id="UP001060085">
    <property type="component" value="Linkage Group LG01"/>
</dbReference>
<name>A0ACC0CFJ4_CATRO</name>
<proteinExistence type="predicted"/>
<sequence>MRSNGYTKFLWAALRQTLKTRPNKGNTLNILQDPEHRRYGYRAMEEEKAAAYYDELTRKGEGAARFKQGLGFNSASSNDAPPSRGSALSSSSSFLSSFVKASSPSKAVEFQKEAQLASIQNKLKKKPNEAQSQSQSSHRVSRDRDRDDRHSSHRTKSRSRSRDRDSKRRSRSRSRDSGRRSRRRSRSRDRDRHSRRRSRSRSRSRSRDDYRRRRGHRSRSRERDRERGSRRRRSRSESPLRQKSEKSNTNNGSKVEKERNDKVDYEKQIQGYDKMTPAERTKAKMKLQLSETAEKDEANMGSGWERFDFDKDAPLDDEEIEAAEDDAVIVKHVGQSFRFSAVETRKKDELKAAHDEAMFGAPSLPPEEEDEDEEENTKKETNETAPAISLLSDQVLTMQQGSWRDRIRKG</sequence>
<comment type="caution">
    <text evidence="1">The sequence shown here is derived from an EMBL/GenBank/DDBJ whole genome shotgun (WGS) entry which is preliminary data.</text>
</comment>
<evidence type="ECO:0000313" key="2">
    <source>
        <dbReference type="Proteomes" id="UP001060085"/>
    </source>
</evidence>
<dbReference type="EMBL" id="CM044701">
    <property type="protein sequence ID" value="KAI5683564.1"/>
    <property type="molecule type" value="Genomic_DNA"/>
</dbReference>
<evidence type="ECO:0000313" key="1">
    <source>
        <dbReference type="EMBL" id="KAI5683564.1"/>
    </source>
</evidence>
<gene>
    <name evidence="1" type="ORF">M9H77_04792</name>
</gene>
<protein>
    <submittedName>
        <fullName evidence="1">Uncharacterized protein</fullName>
    </submittedName>
</protein>
<reference evidence="2" key="1">
    <citation type="journal article" date="2023" name="Nat. Plants">
        <title>Single-cell RNA sequencing provides a high-resolution roadmap for understanding the multicellular compartmentation of specialized metabolism.</title>
        <authorList>
            <person name="Sun S."/>
            <person name="Shen X."/>
            <person name="Li Y."/>
            <person name="Li Y."/>
            <person name="Wang S."/>
            <person name="Li R."/>
            <person name="Zhang H."/>
            <person name="Shen G."/>
            <person name="Guo B."/>
            <person name="Wei J."/>
            <person name="Xu J."/>
            <person name="St-Pierre B."/>
            <person name="Chen S."/>
            <person name="Sun C."/>
        </authorList>
    </citation>
    <scope>NUCLEOTIDE SEQUENCE [LARGE SCALE GENOMIC DNA]</scope>
</reference>